<accession>A0A518FZV5</accession>
<gene>
    <name evidence="3" type="ORF">Q31a_00730</name>
</gene>
<keyword evidence="1" id="KW-0175">Coiled coil</keyword>
<dbReference type="KEGG" id="ahel:Q31a_00730"/>
<dbReference type="Proteomes" id="UP000318017">
    <property type="component" value="Chromosome"/>
</dbReference>
<reference evidence="3 4" key="1">
    <citation type="submission" date="2019-02" db="EMBL/GenBank/DDBJ databases">
        <title>Deep-cultivation of Planctomycetes and their phenomic and genomic characterization uncovers novel biology.</title>
        <authorList>
            <person name="Wiegand S."/>
            <person name="Jogler M."/>
            <person name="Boedeker C."/>
            <person name="Pinto D."/>
            <person name="Vollmers J."/>
            <person name="Rivas-Marin E."/>
            <person name="Kohn T."/>
            <person name="Peeters S.H."/>
            <person name="Heuer A."/>
            <person name="Rast P."/>
            <person name="Oberbeckmann S."/>
            <person name="Bunk B."/>
            <person name="Jeske O."/>
            <person name="Meyerdierks A."/>
            <person name="Storesund J.E."/>
            <person name="Kallscheuer N."/>
            <person name="Luecker S."/>
            <person name="Lage O.M."/>
            <person name="Pohl T."/>
            <person name="Merkel B.J."/>
            <person name="Hornburger P."/>
            <person name="Mueller R.-W."/>
            <person name="Bruemmer F."/>
            <person name="Labrenz M."/>
            <person name="Spormann A.M."/>
            <person name="Op den Camp H."/>
            <person name="Overmann J."/>
            <person name="Amann R."/>
            <person name="Jetten M.S.M."/>
            <person name="Mascher T."/>
            <person name="Medema M.H."/>
            <person name="Devos D.P."/>
            <person name="Kaster A.-K."/>
            <person name="Ovreas L."/>
            <person name="Rohde M."/>
            <person name="Galperin M.Y."/>
            <person name="Jogler C."/>
        </authorList>
    </citation>
    <scope>NUCLEOTIDE SEQUENCE [LARGE SCALE GENOMIC DNA]</scope>
    <source>
        <strain evidence="3 4">Q31a</strain>
    </source>
</reference>
<keyword evidence="2" id="KW-0812">Transmembrane</keyword>
<feature type="coiled-coil region" evidence="1">
    <location>
        <begin position="47"/>
        <end position="102"/>
    </location>
</feature>
<keyword evidence="2" id="KW-0472">Membrane</keyword>
<evidence type="ECO:0000313" key="3">
    <source>
        <dbReference type="EMBL" id="QDV21794.1"/>
    </source>
</evidence>
<evidence type="ECO:0000256" key="2">
    <source>
        <dbReference type="SAM" id="Phobius"/>
    </source>
</evidence>
<organism evidence="3 4">
    <name type="scientific">Aureliella helgolandensis</name>
    <dbReference type="NCBI Taxonomy" id="2527968"/>
    <lineage>
        <taxon>Bacteria</taxon>
        <taxon>Pseudomonadati</taxon>
        <taxon>Planctomycetota</taxon>
        <taxon>Planctomycetia</taxon>
        <taxon>Pirellulales</taxon>
        <taxon>Pirellulaceae</taxon>
        <taxon>Aureliella</taxon>
    </lineage>
</organism>
<evidence type="ECO:0000256" key="1">
    <source>
        <dbReference type="SAM" id="Coils"/>
    </source>
</evidence>
<feature type="transmembrane region" description="Helical" evidence="2">
    <location>
        <begin position="20"/>
        <end position="37"/>
    </location>
</feature>
<dbReference type="EMBL" id="CP036298">
    <property type="protein sequence ID" value="QDV21794.1"/>
    <property type="molecule type" value="Genomic_DNA"/>
</dbReference>
<proteinExistence type="predicted"/>
<dbReference type="AlphaFoldDB" id="A0A518FZV5"/>
<name>A0A518FZV5_9BACT</name>
<keyword evidence="4" id="KW-1185">Reference proteome</keyword>
<protein>
    <submittedName>
        <fullName evidence="3">Uncharacterized protein</fullName>
    </submittedName>
</protein>
<sequence>MSVGSISESVKTANSAIRTLLFAVLVGVLGSGSYFGYSEYTKRDKLVRDQEEQIEKVTAELEILNEELSVKAAEVQVLTVDLQEKAVQIQKLETALNLLKVDQRLARLNVLNIERNEAGQAVSSRLEFVELSPQGEPLSKPKQFELPGDVVYIDNWVVKFDDSYIEKGDVERGTSLCLFRRIFSEQQIPTEGIALDEIGMRPQAYARGGAMSEFEQQLWSEFWEFANNPQKAAALGIRAANGEAVSIQVREEMAYNISLRSSGGLSIEPVSIAP</sequence>
<keyword evidence="2" id="KW-1133">Transmembrane helix</keyword>
<evidence type="ECO:0000313" key="4">
    <source>
        <dbReference type="Proteomes" id="UP000318017"/>
    </source>
</evidence>